<feature type="binding site" evidence="15">
    <location>
        <position position="207"/>
    </location>
    <ligand>
        <name>substrate</name>
    </ligand>
</feature>
<evidence type="ECO:0000256" key="4">
    <source>
        <dbReference type="ARBA" id="ARBA00005259"/>
    </source>
</evidence>
<dbReference type="GO" id="GO:0008270">
    <property type="term" value="F:zinc ion binding"/>
    <property type="evidence" value="ECO:0007669"/>
    <property type="project" value="InterPro"/>
</dbReference>
<evidence type="ECO:0000256" key="9">
    <source>
        <dbReference type="ARBA" id="ARBA00022833"/>
    </source>
</evidence>
<dbReference type="EMBL" id="NATQ01000094">
    <property type="protein sequence ID" value="OQX90170.1"/>
    <property type="molecule type" value="Genomic_DNA"/>
</dbReference>
<evidence type="ECO:0000256" key="1">
    <source>
        <dbReference type="ARBA" id="ARBA00002151"/>
    </source>
</evidence>
<dbReference type="PANTHER" id="PTHR38011:SF7">
    <property type="entry name" value="2,5-DIAMINO-6-RIBOSYLAMINO-4(3H)-PYRIMIDINONE 5'-PHOSPHATE REDUCTASE"/>
    <property type="match status" value="1"/>
</dbReference>
<feature type="domain" description="CMP/dCMP-type deaminase" evidence="17">
    <location>
        <begin position="4"/>
        <end position="125"/>
    </location>
</feature>
<dbReference type="Pfam" id="PF01872">
    <property type="entry name" value="RibD_C"/>
    <property type="match status" value="1"/>
</dbReference>
<evidence type="ECO:0000256" key="5">
    <source>
        <dbReference type="ARBA" id="ARBA00007417"/>
    </source>
</evidence>
<dbReference type="NCBIfam" id="TIGR00227">
    <property type="entry name" value="ribD_Cterm"/>
    <property type="match status" value="1"/>
</dbReference>
<evidence type="ECO:0000256" key="11">
    <source>
        <dbReference type="ARBA" id="ARBA00023002"/>
    </source>
</evidence>
<dbReference type="InterPro" id="IPR004794">
    <property type="entry name" value="Eubact_RibD"/>
</dbReference>
<protein>
    <recommendedName>
        <fullName evidence="13">Riboflavin biosynthesis protein RibD</fullName>
    </recommendedName>
    <domain>
        <recommendedName>
            <fullName evidence="13">Diaminohydroxyphosphoribosylaminopyrimidine deaminase</fullName>
            <shortName evidence="13">DRAP deaminase</shortName>
            <ecNumber evidence="13">3.5.4.26</ecNumber>
        </recommendedName>
        <alternativeName>
            <fullName evidence="13">Riboflavin-specific deaminase</fullName>
        </alternativeName>
    </domain>
    <domain>
        <recommendedName>
            <fullName evidence="13">5-amino-6-(5-phosphoribosylamino)uracil reductase</fullName>
            <ecNumber evidence="13">1.1.1.193</ecNumber>
        </recommendedName>
        <alternativeName>
            <fullName evidence="13">HTP reductase</fullName>
        </alternativeName>
    </domain>
</protein>
<evidence type="ECO:0000256" key="6">
    <source>
        <dbReference type="ARBA" id="ARBA00022619"/>
    </source>
</evidence>
<proteinExistence type="inferred from homology"/>
<dbReference type="Proteomes" id="UP000192611">
    <property type="component" value="Unassembled WGS sequence"/>
</dbReference>
<dbReference type="InterPro" id="IPR002125">
    <property type="entry name" value="CMP_dCMP_dom"/>
</dbReference>
<comment type="similarity">
    <text evidence="4 13">In the N-terminal section; belongs to the cytidine and deoxycytidylate deaminase family.</text>
</comment>
<evidence type="ECO:0000313" key="19">
    <source>
        <dbReference type="Proteomes" id="UP000192611"/>
    </source>
</evidence>
<comment type="caution">
    <text evidence="18">The sequence shown here is derived from an EMBL/GenBank/DDBJ whole genome shotgun (WGS) entry which is preliminary data.</text>
</comment>
<dbReference type="InterPro" id="IPR016192">
    <property type="entry name" value="APOBEC/CMP_deaminase_Zn-bd"/>
</dbReference>
<dbReference type="EC" id="3.5.4.26" evidence="13"/>
<keyword evidence="9 13" id="KW-0862">Zinc</keyword>
<dbReference type="PANTHER" id="PTHR38011">
    <property type="entry name" value="DIHYDROFOLATE REDUCTASE FAMILY PROTEIN (AFU_ORTHOLOGUE AFUA_8G06820)"/>
    <property type="match status" value="1"/>
</dbReference>
<evidence type="ECO:0000256" key="8">
    <source>
        <dbReference type="ARBA" id="ARBA00022801"/>
    </source>
</evidence>
<keyword evidence="11 13" id="KW-0560">Oxidoreductase</keyword>
<feature type="binding site" evidence="15">
    <location>
        <position position="171"/>
    </location>
    <ligand>
        <name>substrate</name>
    </ligand>
</feature>
<feature type="binding site" evidence="15">
    <location>
        <position position="224"/>
    </location>
    <ligand>
        <name>NADP(+)</name>
        <dbReference type="ChEBI" id="CHEBI:58349"/>
    </ligand>
</feature>
<comment type="cofactor">
    <cofactor evidence="13 16">
        <name>Zn(2+)</name>
        <dbReference type="ChEBI" id="CHEBI:29105"/>
    </cofactor>
    <text evidence="13 16">Binds 1 zinc ion.</text>
</comment>
<keyword evidence="6 13" id="KW-0686">Riboflavin biosynthesis</keyword>
<evidence type="ECO:0000256" key="14">
    <source>
        <dbReference type="PIRSR" id="PIRSR006769-1"/>
    </source>
</evidence>
<dbReference type="UniPathway" id="UPA00275">
    <property type="reaction ID" value="UER00401"/>
</dbReference>
<dbReference type="GO" id="GO:0050661">
    <property type="term" value="F:NADP binding"/>
    <property type="evidence" value="ECO:0007669"/>
    <property type="project" value="InterPro"/>
</dbReference>
<dbReference type="Gene3D" id="3.40.140.10">
    <property type="entry name" value="Cytidine Deaminase, domain 2"/>
    <property type="match status" value="1"/>
</dbReference>
<comment type="pathway">
    <text evidence="2 13">Cofactor biosynthesis; riboflavin biosynthesis; 5-amino-6-(D-ribitylamino)uracil from GTP: step 2/4.</text>
</comment>
<comment type="function">
    <text evidence="1 13">Converts 2,5-diamino-6-(ribosylamino)-4(3h)-pyrimidinone 5'-phosphate into 5-amino-6-(ribosylamino)-2,4(1h,3h)-pyrimidinedione 5'-phosphate.</text>
</comment>
<reference evidence="19" key="1">
    <citation type="submission" date="2017-03" db="EMBL/GenBank/DDBJ databases">
        <title>Novel pathways for hydrocarbon cycling and metabolic interdependencies in hydrothermal sediment communities.</title>
        <authorList>
            <person name="Dombrowski N."/>
            <person name="Seitz K."/>
            <person name="Teske A."/>
            <person name="Baker B."/>
        </authorList>
    </citation>
    <scope>NUCLEOTIDE SEQUENCE [LARGE SCALE GENOMIC DNA]</scope>
</reference>
<keyword evidence="7 13" id="KW-0479">Metal-binding</keyword>
<evidence type="ECO:0000256" key="15">
    <source>
        <dbReference type="PIRSR" id="PIRSR006769-2"/>
    </source>
</evidence>
<dbReference type="GO" id="GO:0008835">
    <property type="term" value="F:diaminohydroxyphosphoribosylaminopyrimidine deaminase activity"/>
    <property type="evidence" value="ECO:0007669"/>
    <property type="project" value="UniProtKB-EC"/>
</dbReference>
<dbReference type="InterPro" id="IPR002734">
    <property type="entry name" value="RibDG_C"/>
</dbReference>
<dbReference type="SUPFAM" id="SSF53597">
    <property type="entry name" value="Dihydrofolate reductase-like"/>
    <property type="match status" value="1"/>
</dbReference>
<sequence length="366" mass="39980">MHNMLKRRYMELALSLARKGLGRTSPNPPVGAVIVKDNKIIGQGYHRKAGEPHAEVMAIAEAGISAKGATMYVTMEPCSHIGRTPPCTTAIIEAGIENVIIGCLDPNPKEDGAGRKVLIDAGIKVEVGLMEEECKELIEAYSKFITTGIPFVAIKWAMSLDGRIATETGRSRWISGAQAREFIHQLRNEYDVIAVGIGTILKDDPLLTCRIDGGRNPVRAIFDTRARTPLNSKIVKTSDEVKTVIFHSDRARREDIERLRGKNIETVDISGVEGGIDIAKVIKEVGRMGLTSILVEGGARVIGYIVENALFDKVYITISPILIGGRKAPAPVINAGIKELTEALRIDKVRYLFKGDDIIISGYRQV</sequence>
<feature type="binding site" evidence="16">
    <location>
        <position position="87"/>
    </location>
    <ligand>
        <name>Zn(2+)</name>
        <dbReference type="ChEBI" id="CHEBI:29105"/>
        <note>catalytic</note>
    </ligand>
</feature>
<dbReference type="InterPro" id="IPR050765">
    <property type="entry name" value="Riboflavin_Biosynth_HTPR"/>
</dbReference>
<keyword evidence="12" id="KW-0511">Multifunctional enzyme</keyword>
<evidence type="ECO:0000256" key="7">
    <source>
        <dbReference type="ARBA" id="ARBA00022723"/>
    </source>
</evidence>
<evidence type="ECO:0000313" key="18">
    <source>
        <dbReference type="EMBL" id="OQX90170.1"/>
    </source>
</evidence>
<dbReference type="InterPro" id="IPR016193">
    <property type="entry name" value="Cytidine_deaminase-like"/>
</dbReference>
<dbReference type="NCBIfam" id="TIGR00326">
    <property type="entry name" value="eubact_ribD"/>
    <property type="match status" value="1"/>
</dbReference>
<dbReference type="PROSITE" id="PS51747">
    <property type="entry name" value="CYT_DCMP_DEAMINASES_2"/>
    <property type="match status" value="1"/>
</dbReference>
<evidence type="ECO:0000256" key="12">
    <source>
        <dbReference type="ARBA" id="ARBA00023268"/>
    </source>
</evidence>
<comment type="pathway">
    <text evidence="3 13">Cofactor biosynthesis; riboflavin biosynthesis; 5-amino-6-(D-ribitylamino)uracil from GTP: step 3/4.</text>
</comment>
<dbReference type="AlphaFoldDB" id="A0A1W9S1K2"/>
<feature type="binding site" evidence="16">
    <location>
        <position position="53"/>
    </location>
    <ligand>
        <name>Zn(2+)</name>
        <dbReference type="ChEBI" id="CHEBI:29105"/>
        <note>catalytic</note>
    </ligand>
</feature>
<comment type="similarity">
    <text evidence="5 13">In the C-terminal section; belongs to the HTP reductase family.</text>
</comment>
<gene>
    <name evidence="18" type="ORF">B6D57_04555</name>
</gene>
<feature type="binding site" evidence="16">
    <location>
        <position position="78"/>
    </location>
    <ligand>
        <name>Zn(2+)</name>
        <dbReference type="ChEBI" id="CHEBI:29105"/>
        <note>catalytic</note>
    </ligand>
</feature>
<comment type="catalytic activity">
    <reaction evidence="13">
        <text>2,5-diamino-6-hydroxy-4-(5-phosphoribosylamino)-pyrimidine + H2O + H(+) = 5-amino-6-(5-phospho-D-ribosylamino)uracil + NH4(+)</text>
        <dbReference type="Rhea" id="RHEA:21868"/>
        <dbReference type="ChEBI" id="CHEBI:15377"/>
        <dbReference type="ChEBI" id="CHEBI:15378"/>
        <dbReference type="ChEBI" id="CHEBI:28938"/>
        <dbReference type="ChEBI" id="CHEBI:58453"/>
        <dbReference type="ChEBI" id="CHEBI:58614"/>
        <dbReference type="EC" id="3.5.4.26"/>
    </reaction>
</comment>
<dbReference type="GO" id="GO:0008703">
    <property type="term" value="F:5-amino-6-(5-phosphoribosylamino)uracil reductase activity"/>
    <property type="evidence" value="ECO:0007669"/>
    <property type="project" value="UniProtKB-EC"/>
</dbReference>
<evidence type="ECO:0000256" key="13">
    <source>
        <dbReference type="PIRNR" id="PIRNR006769"/>
    </source>
</evidence>
<dbReference type="FunFam" id="3.40.140.10:FF:000025">
    <property type="entry name" value="Riboflavin biosynthesis protein RibD"/>
    <property type="match status" value="1"/>
</dbReference>
<feature type="binding site" evidence="15">
    <location>
        <position position="187"/>
    </location>
    <ligand>
        <name>substrate</name>
    </ligand>
</feature>
<feature type="active site" description="Proton donor" evidence="14">
    <location>
        <position position="55"/>
    </location>
</feature>
<feature type="binding site" evidence="15">
    <location>
        <position position="296"/>
    </location>
    <ligand>
        <name>substrate</name>
    </ligand>
</feature>
<feature type="binding site" evidence="15">
    <location>
        <position position="199"/>
    </location>
    <ligand>
        <name>NADP(+)</name>
        <dbReference type="ChEBI" id="CHEBI:58349"/>
    </ligand>
</feature>
<dbReference type="CDD" id="cd01284">
    <property type="entry name" value="Riboflavin_deaminase-reductase"/>
    <property type="match status" value="1"/>
</dbReference>
<dbReference type="GO" id="GO:0009231">
    <property type="term" value="P:riboflavin biosynthetic process"/>
    <property type="evidence" value="ECO:0007669"/>
    <property type="project" value="UniProtKB-UniPathway"/>
</dbReference>
<organism evidence="18 19">
    <name type="scientific">Candidatus Coatesbacteria bacterium 4484_99</name>
    <dbReference type="NCBI Taxonomy" id="1970774"/>
    <lineage>
        <taxon>Bacteria</taxon>
        <taxon>Candidatus Coatesiibacteriota</taxon>
    </lineage>
</organism>
<dbReference type="InterPro" id="IPR024072">
    <property type="entry name" value="DHFR-like_dom_sf"/>
</dbReference>
<comment type="catalytic activity">
    <reaction evidence="13">
        <text>5-amino-6-(5-phospho-D-ribitylamino)uracil + NADP(+) = 5-amino-6-(5-phospho-D-ribosylamino)uracil + NADPH + H(+)</text>
        <dbReference type="Rhea" id="RHEA:17845"/>
        <dbReference type="ChEBI" id="CHEBI:15378"/>
        <dbReference type="ChEBI" id="CHEBI:57783"/>
        <dbReference type="ChEBI" id="CHEBI:58349"/>
        <dbReference type="ChEBI" id="CHEBI:58421"/>
        <dbReference type="ChEBI" id="CHEBI:58453"/>
        <dbReference type="EC" id="1.1.1.193"/>
    </reaction>
</comment>
<feature type="binding site" evidence="15">
    <location>
        <position position="203"/>
    </location>
    <ligand>
        <name>substrate</name>
    </ligand>
</feature>
<accession>A0A1W9S1K2</accession>
<dbReference type="EC" id="1.1.1.193" evidence="13"/>
<feature type="binding site" evidence="15">
    <location>
        <position position="173"/>
    </location>
    <ligand>
        <name>NADP(+)</name>
        <dbReference type="ChEBI" id="CHEBI:58349"/>
    </ligand>
</feature>
<dbReference type="SUPFAM" id="SSF53927">
    <property type="entry name" value="Cytidine deaminase-like"/>
    <property type="match status" value="1"/>
</dbReference>
<dbReference type="PROSITE" id="PS00903">
    <property type="entry name" value="CYT_DCMP_DEAMINASES_1"/>
    <property type="match status" value="1"/>
</dbReference>
<feature type="binding site" evidence="15">
    <location>
        <position position="210"/>
    </location>
    <ligand>
        <name>substrate</name>
    </ligand>
</feature>
<evidence type="ECO:0000256" key="16">
    <source>
        <dbReference type="PIRSR" id="PIRSR006769-3"/>
    </source>
</evidence>
<feature type="binding site" evidence="15">
    <location>
        <position position="157"/>
    </location>
    <ligand>
        <name>NADP(+)</name>
        <dbReference type="ChEBI" id="CHEBI:58349"/>
    </ligand>
</feature>
<evidence type="ECO:0000256" key="2">
    <source>
        <dbReference type="ARBA" id="ARBA00004882"/>
    </source>
</evidence>
<keyword evidence="8 13" id="KW-0378">Hydrolase</keyword>
<keyword evidence="10 13" id="KW-0521">NADP</keyword>
<dbReference type="Gene3D" id="3.40.430.10">
    <property type="entry name" value="Dihydrofolate Reductase, subunit A"/>
    <property type="match status" value="1"/>
</dbReference>
<evidence type="ECO:0000256" key="10">
    <source>
        <dbReference type="ARBA" id="ARBA00022857"/>
    </source>
</evidence>
<evidence type="ECO:0000259" key="17">
    <source>
        <dbReference type="PROSITE" id="PS51747"/>
    </source>
</evidence>
<evidence type="ECO:0000256" key="3">
    <source>
        <dbReference type="ARBA" id="ARBA00004910"/>
    </source>
</evidence>
<name>A0A1W9S1K2_9BACT</name>
<dbReference type="Pfam" id="PF00383">
    <property type="entry name" value="dCMP_cyt_deam_1"/>
    <property type="match status" value="1"/>
</dbReference>
<dbReference type="InterPro" id="IPR011549">
    <property type="entry name" value="RibD_C"/>
</dbReference>
<dbReference type="PIRSF" id="PIRSF006769">
    <property type="entry name" value="RibD"/>
    <property type="match status" value="1"/>
</dbReference>